<gene>
    <name evidence="9" type="ORF">PU560_06255</name>
</gene>
<keyword evidence="3 7" id="KW-0812">Transmembrane</keyword>
<dbReference type="Proteomes" id="UP001165561">
    <property type="component" value="Unassembled WGS sequence"/>
</dbReference>
<evidence type="ECO:0000256" key="5">
    <source>
        <dbReference type="ARBA" id="ARBA00023136"/>
    </source>
</evidence>
<comment type="subcellular location">
    <subcellularLocation>
        <location evidence="1">Membrane</location>
        <topology evidence="1">Multi-pass membrane protein</topology>
    </subcellularLocation>
</comment>
<evidence type="ECO:0000256" key="7">
    <source>
        <dbReference type="SAM" id="Phobius"/>
    </source>
</evidence>
<organism evidence="9 10">
    <name type="scientific">Georgenia halotolerans</name>
    <dbReference type="NCBI Taxonomy" id="3028317"/>
    <lineage>
        <taxon>Bacteria</taxon>
        <taxon>Bacillati</taxon>
        <taxon>Actinomycetota</taxon>
        <taxon>Actinomycetes</taxon>
        <taxon>Micrococcales</taxon>
        <taxon>Bogoriellaceae</taxon>
        <taxon>Georgenia</taxon>
    </lineage>
</organism>
<dbReference type="InterPro" id="IPR051401">
    <property type="entry name" value="GtrA_CellWall_Glycosyl"/>
</dbReference>
<sequence>MTTSGSRTRPADPPGSRSSATRPGRTRRVGSRLAELGKFGSVGAVAYVVDAGLFNLLLLGPGELLGDRPVTAKVVSASVATLVAWVGNRYWTFSRSRRAARGRELLLFLAVNAGAMGIAVLSLAVSHYVLGLTSPLADNIAANVVGVGLGTVFRYVCYRYLVFTGGTRSLGVTPPSRRG</sequence>
<evidence type="ECO:0000256" key="4">
    <source>
        <dbReference type="ARBA" id="ARBA00022989"/>
    </source>
</evidence>
<evidence type="ECO:0000256" key="6">
    <source>
        <dbReference type="SAM" id="MobiDB-lite"/>
    </source>
</evidence>
<feature type="domain" description="GtrA/DPMS transmembrane" evidence="8">
    <location>
        <begin position="38"/>
        <end position="163"/>
    </location>
</feature>
<name>A0ABT5TVI6_9MICO</name>
<evidence type="ECO:0000313" key="9">
    <source>
        <dbReference type="EMBL" id="MDD9206073.1"/>
    </source>
</evidence>
<feature type="transmembrane region" description="Helical" evidence="7">
    <location>
        <begin position="105"/>
        <end position="128"/>
    </location>
</feature>
<comment type="caution">
    <text evidence="9">The sequence shown here is derived from an EMBL/GenBank/DDBJ whole genome shotgun (WGS) entry which is preliminary data.</text>
</comment>
<accession>A0ABT5TVI6</accession>
<dbReference type="EMBL" id="JARACI010000769">
    <property type="protein sequence ID" value="MDD9206073.1"/>
    <property type="molecule type" value="Genomic_DNA"/>
</dbReference>
<dbReference type="Pfam" id="PF04138">
    <property type="entry name" value="GtrA_DPMS_TM"/>
    <property type="match status" value="1"/>
</dbReference>
<keyword evidence="5 7" id="KW-0472">Membrane</keyword>
<proteinExistence type="inferred from homology"/>
<protein>
    <submittedName>
        <fullName evidence="9">GtrA family protein</fullName>
    </submittedName>
</protein>
<dbReference type="PANTHER" id="PTHR38459">
    <property type="entry name" value="PROPHAGE BACTOPRENOL-LINKED GLUCOSE TRANSLOCASE HOMOLOG"/>
    <property type="match status" value="1"/>
</dbReference>
<dbReference type="InterPro" id="IPR007267">
    <property type="entry name" value="GtrA_DPMS_TM"/>
</dbReference>
<evidence type="ECO:0000259" key="8">
    <source>
        <dbReference type="Pfam" id="PF04138"/>
    </source>
</evidence>
<evidence type="ECO:0000256" key="2">
    <source>
        <dbReference type="ARBA" id="ARBA00009399"/>
    </source>
</evidence>
<dbReference type="PANTHER" id="PTHR38459:SF1">
    <property type="entry name" value="PROPHAGE BACTOPRENOL-LINKED GLUCOSE TRANSLOCASE HOMOLOG"/>
    <property type="match status" value="1"/>
</dbReference>
<feature type="transmembrane region" description="Helical" evidence="7">
    <location>
        <begin position="140"/>
        <end position="161"/>
    </location>
</feature>
<feature type="region of interest" description="Disordered" evidence="6">
    <location>
        <begin position="1"/>
        <end position="28"/>
    </location>
</feature>
<comment type="similarity">
    <text evidence="2">Belongs to the GtrA family.</text>
</comment>
<keyword evidence="10" id="KW-1185">Reference proteome</keyword>
<keyword evidence="4 7" id="KW-1133">Transmembrane helix</keyword>
<evidence type="ECO:0000256" key="3">
    <source>
        <dbReference type="ARBA" id="ARBA00022692"/>
    </source>
</evidence>
<feature type="transmembrane region" description="Helical" evidence="7">
    <location>
        <begin position="36"/>
        <end position="58"/>
    </location>
</feature>
<feature type="transmembrane region" description="Helical" evidence="7">
    <location>
        <begin position="70"/>
        <end position="93"/>
    </location>
</feature>
<evidence type="ECO:0000313" key="10">
    <source>
        <dbReference type="Proteomes" id="UP001165561"/>
    </source>
</evidence>
<reference evidence="9" key="1">
    <citation type="submission" date="2023-02" db="EMBL/GenBank/DDBJ databases">
        <title>Georgenia sp.10Sc9-8, isolated from a soil sample collected from the Taklamakan desert.</title>
        <authorList>
            <person name="Liu S."/>
        </authorList>
    </citation>
    <scope>NUCLEOTIDE SEQUENCE</scope>
    <source>
        <strain evidence="9">10Sc9-8</strain>
    </source>
</reference>
<evidence type="ECO:0000256" key="1">
    <source>
        <dbReference type="ARBA" id="ARBA00004141"/>
    </source>
</evidence>